<accession>A0AA39IB31</accession>
<gene>
    <name evidence="20" type="ORF">QR680_014313</name>
</gene>
<dbReference type="GO" id="GO:0005886">
    <property type="term" value="C:plasma membrane"/>
    <property type="evidence" value="ECO:0007669"/>
    <property type="project" value="UniProtKB-SubCell"/>
</dbReference>
<dbReference type="CDD" id="cd00192">
    <property type="entry name" value="PTKc"/>
    <property type="match status" value="1"/>
</dbReference>
<keyword evidence="3" id="KW-1003">Cell membrane</keyword>
<dbReference type="InterPro" id="IPR020635">
    <property type="entry name" value="Tyr_kinase_cat_dom"/>
</dbReference>
<reference evidence="20" key="1">
    <citation type="submission" date="2023-06" db="EMBL/GenBank/DDBJ databases">
        <title>Genomic analysis of the entomopathogenic nematode Steinernema hermaphroditum.</title>
        <authorList>
            <person name="Schwarz E.M."/>
            <person name="Heppert J.K."/>
            <person name="Baniya A."/>
            <person name="Schwartz H.T."/>
            <person name="Tan C.-H."/>
            <person name="Antoshechkin I."/>
            <person name="Sternberg P.W."/>
            <person name="Goodrich-Blair H."/>
            <person name="Dillman A.R."/>
        </authorList>
    </citation>
    <scope>NUCLEOTIDE SEQUENCE</scope>
    <source>
        <strain evidence="20">PS9179</strain>
        <tissue evidence="20">Whole animal</tissue>
    </source>
</reference>
<evidence type="ECO:0000256" key="16">
    <source>
        <dbReference type="RuleBase" id="RU362096"/>
    </source>
</evidence>
<keyword evidence="11 16" id="KW-0829">Tyrosine-protein kinase</keyword>
<evidence type="ECO:0000256" key="3">
    <source>
        <dbReference type="ARBA" id="ARBA00022475"/>
    </source>
</evidence>
<dbReference type="GO" id="GO:0004715">
    <property type="term" value="F:non-membrane spanning protein tyrosine kinase activity"/>
    <property type="evidence" value="ECO:0007669"/>
    <property type="project" value="UniProtKB-EC"/>
</dbReference>
<evidence type="ECO:0000256" key="10">
    <source>
        <dbReference type="ARBA" id="ARBA00023136"/>
    </source>
</evidence>
<evidence type="ECO:0000256" key="17">
    <source>
        <dbReference type="SAM" id="MobiDB-lite"/>
    </source>
</evidence>
<dbReference type="InterPro" id="IPR000719">
    <property type="entry name" value="Prot_kinase_dom"/>
</dbReference>
<evidence type="ECO:0000256" key="5">
    <source>
        <dbReference type="ARBA" id="ARBA00022679"/>
    </source>
</evidence>
<dbReference type="PROSITE" id="PS00107">
    <property type="entry name" value="PROTEIN_KINASE_ATP"/>
    <property type="match status" value="1"/>
</dbReference>
<evidence type="ECO:0000256" key="11">
    <source>
        <dbReference type="ARBA" id="ARBA00023137"/>
    </source>
</evidence>
<keyword evidence="4" id="KW-0963">Cytoplasm</keyword>
<dbReference type="PROSITE" id="PS50011">
    <property type="entry name" value="PROTEIN_KINASE_DOM"/>
    <property type="match status" value="1"/>
</dbReference>
<dbReference type="PANTHER" id="PTHR24418">
    <property type="entry name" value="TYROSINE-PROTEIN KINASE"/>
    <property type="match status" value="1"/>
</dbReference>
<dbReference type="GO" id="GO:0005524">
    <property type="term" value="F:ATP binding"/>
    <property type="evidence" value="ECO:0007669"/>
    <property type="project" value="UniProtKB-UniRule"/>
</dbReference>
<dbReference type="EC" id="2.7.10.2" evidence="16"/>
<comment type="subcellular location">
    <subcellularLocation>
        <location evidence="1">Cell membrane</location>
        <topology evidence="1">Peripheral membrane protein</topology>
    </subcellularLocation>
    <subcellularLocation>
        <location evidence="2">Cytoplasm</location>
    </subcellularLocation>
</comment>
<keyword evidence="5 16" id="KW-0808">Transferase</keyword>
<dbReference type="PROSITE" id="PS50001">
    <property type="entry name" value="SH2"/>
    <property type="match status" value="1"/>
</dbReference>
<proteinExistence type="inferred from homology"/>
<keyword evidence="21" id="KW-1185">Reference proteome</keyword>
<dbReference type="InterPro" id="IPR036860">
    <property type="entry name" value="SH2_dom_sf"/>
</dbReference>
<dbReference type="FunFam" id="3.30.200.20:FF:000194">
    <property type="entry name" value="protein-tyrosine kinase 2-beta isoform X1"/>
    <property type="match status" value="1"/>
</dbReference>
<evidence type="ECO:0000256" key="13">
    <source>
        <dbReference type="ARBA" id="ARBA00061333"/>
    </source>
</evidence>
<dbReference type="InterPro" id="IPR011009">
    <property type="entry name" value="Kinase-like_dom_sf"/>
</dbReference>
<sequence>MPPKKSVASSEAVTKVKPRSSGKSVEEAAKSKSCASRSRASARSPTKKSKIIKGDAPDAESNAPVDEDLLKLMGRALTHNQWYHGLMPRDEIEDLIKKDGDFLVRKTEVNKQVRYAVSVMSKQRIRHILLNYKDGKWWLREAKKDTLTELIEYHVNDKFPVQSDGTLLVSAVPRPDFYILHEHIEVKKRLGGGAFGEVFTGVWKKNNEESVDVAVKKLKGMMRKKQRAEFVKEAKLMKRFDHPNIVRVFGVAPQEEPVMIVLELAAGGSLQSHLKNHADVSKDQLLNYCKDAARGMCYLSGRQVIHRDIAARNCLLGKNDELKISDFGLSVADTSLVKLDKLRSMPVKWLAPETLGKGEFSKKSDVWSYGVLVWEIFSRCKSDPFPGETNVEAKKKILSGSIPLQAPEGTPQMAVAVMQLCFTQSPDERPDFEAVFKLLAPKETPPAAMDVWDTYAT</sequence>
<dbReference type="InterPro" id="IPR035849">
    <property type="entry name" value="Fes/Fps/Fer_SH2"/>
</dbReference>
<keyword evidence="10" id="KW-0472">Membrane</keyword>
<dbReference type="PRINTS" id="PR00109">
    <property type="entry name" value="TYRKINASE"/>
</dbReference>
<dbReference type="InterPro" id="IPR000980">
    <property type="entry name" value="SH2"/>
</dbReference>
<dbReference type="SUPFAM" id="SSF56112">
    <property type="entry name" value="Protein kinase-like (PK-like)"/>
    <property type="match status" value="1"/>
</dbReference>
<evidence type="ECO:0000313" key="21">
    <source>
        <dbReference type="Proteomes" id="UP001175271"/>
    </source>
</evidence>
<dbReference type="SMART" id="SM00252">
    <property type="entry name" value="SH2"/>
    <property type="match status" value="1"/>
</dbReference>
<comment type="similarity">
    <text evidence="13">Belongs to the protein kinase superfamily. Tyr protein kinase family. Fes/fps subfamily.</text>
</comment>
<evidence type="ECO:0000259" key="19">
    <source>
        <dbReference type="PROSITE" id="PS50011"/>
    </source>
</evidence>
<evidence type="ECO:0000256" key="1">
    <source>
        <dbReference type="ARBA" id="ARBA00004202"/>
    </source>
</evidence>
<comment type="catalytic activity">
    <reaction evidence="12 16">
        <text>L-tyrosyl-[protein] + ATP = O-phospho-L-tyrosyl-[protein] + ADP + H(+)</text>
        <dbReference type="Rhea" id="RHEA:10596"/>
        <dbReference type="Rhea" id="RHEA-COMP:10136"/>
        <dbReference type="Rhea" id="RHEA-COMP:20101"/>
        <dbReference type="ChEBI" id="CHEBI:15378"/>
        <dbReference type="ChEBI" id="CHEBI:30616"/>
        <dbReference type="ChEBI" id="CHEBI:46858"/>
        <dbReference type="ChEBI" id="CHEBI:61978"/>
        <dbReference type="ChEBI" id="CHEBI:456216"/>
        <dbReference type="EC" id="2.7.10.2"/>
    </reaction>
</comment>
<feature type="domain" description="Protein kinase" evidence="19">
    <location>
        <begin position="184"/>
        <end position="443"/>
    </location>
</feature>
<protein>
    <recommendedName>
        <fullName evidence="16">Tyrosine-protein kinase</fullName>
        <ecNumber evidence="16">2.7.10.2</ecNumber>
    </recommendedName>
</protein>
<evidence type="ECO:0000256" key="4">
    <source>
        <dbReference type="ARBA" id="ARBA00022490"/>
    </source>
</evidence>
<dbReference type="InterPro" id="IPR001245">
    <property type="entry name" value="Ser-Thr/Tyr_kinase_cat_dom"/>
</dbReference>
<dbReference type="InterPro" id="IPR050198">
    <property type="entry name" value="Non-receptor_tyrosine_kinases"/>
</dbReference>
<dbReference type="FunFam" id="1.10.510.10:FF:001408">
    <property type="entry name" value="Tyrosine-protein kinase"/>
    <property type="match status" value="1"/>
</dbReference>
<evidence type="ECO:0000256" key="12">
    <source>
        <dbReference type="ARBA" id="ARBA00051245"/>
    </source>
</evidence>
<dbReference type="Gene3D" id="3.30.505.10">
    <property type="entry name" value="SH2 domain"/>
    <property type="match status" value="1"/>
</dbReference>
<keyword evidence="6 15" id="KW-0547">Nucleotide-binding</keyword>
<dbReference type="InterPro" id="IPR017441">
    <property type="entry name" value="Protein_kinase_ATP_BS"/>
</dbReference>
<evidence type="ECO:0000256" key="7">
    <source>
        <dbReference type="ARBA" id="ARBA00022777"/>
    </source>
</evidence>
<comment type="caution">
    <text evidence="20">The sequence shown here is derived from an EMBL/GenBank/DDBJ whole genome shotgun (WGS) entry which is preliminary data.</text>
</comment>
<dbReference type="Pfam" id="PF00017">
    <property type="entry name" value="SH2"/>
    <property type="match status" value="1"/>
</dbReference>
<evidence type="ECO:0000256" key="14">
    <source>
        <dbReference type="PROSITE-ProRule" id="PRU00191"/>
    </source>
</evidence>
<evidence type="ECO:0000256" key="8">
    <source>
        <dbReference type="ARBA" id="ARBA00022840"/>
    </source>
</evidence>
<evidence type="ECO:0000256" key="2">
    <source>
        <dbReference type="ARBA" id="ARBA00004496"/>
    </source>
</evidence>
<evidence type="ECO:0000313" key="20">
    <source>
        <dbReference type="EMBL" id="KAK0419772.1"/>
    </source>
</evidence>
<dbReference type="CDD" id="cd10361">
    <property type="entry name" value="SH2_Fps_family"/>
    <property type="match status" value="1"/>
</dbReference>
<dbReference type="PROSITE" id="PS00109">
    <property type="entry name" value="PROTEIN_KINASE_TYR"/>
    <property type="match status" value="1"/>
</dbReference>
<dbReference type="Gene3D" id="1.10.510.10">
    <property type="entry name" value="Transferase(Phosphotransferase) domain 1"/>
    <property type="match status" value="1"/>
</dbReference>
<keyword evidence="8 15" id="KW-0067">ATP-binding</keyword>
<keyword evidence="7 16" id="KW-0418">Kinase</keyword>
<dbReference type="SMART" id="SM00219">
    <property type="entry name" value="TyrKc"/>
    <property type="match status" value="1"/>
</dbReference>
<organism evidence="20 21">
    <name type="scientific">Steinernema hermaphroditum</name>
    <dbReference type="NCBI Taxonomy" id="289476"/>
    <lineage>
        <taxon>Eukaryota</taxon>
        <taxon>Metazoa</taxon>
        <taxon>Ecdysozoa</taxon>
        <taxon>Nematoda</taxon>
        <taxon>Chromadorea</taxon>
        <taxon>Rhabditida</taxon>
        <taxon>Tylenchina</taxon>
        <taxon>Panagrolaimomorpha</taxon>
        <taxon>Strongyloidoidea</taxon>
        <taxon>Steinernematidae</taxon>
        <taxon>Steinernema</taxon>
    </lineage>
</organism>
<evidence type="ECO:0000256" key="6">
    <source>
        <dbReference type="ARBA" id="ARBA00022741"/>
    </source>
</evidence>
<dbReference type="SUPFAM" id="SSF55550">
    <property type="entry name" value="SH2 domain"/>
    <property type="match status" value="1"/>
</dbReference>
<feature type="region of interest" description="Disordered" evidence="17">
    <location>
        <begin position="1"/>
        <end position="61"/>
    </location>
</feature>
<name>A0AA39IB31_9BILA</name>
<keyword evidence="9 14" id="KW-0727">SH2 domain</keyword>
<feature type="domain" description="SH2" evidence="18">
    <location>
        <begin position="82"/>
        <end position="172"/>
    </location>
</feature>
<feature type="compositionally biased region" description="Low complexity" evidence="17">
    <location>
        <begin position="31"/>
        <end position="44"/>
    </location>
</feature>
<dbReference type="InterPro" id="IPR008266">
    <property type="entry name" value="Tyr_kinase_AS"/>
</dbReference>
<dbReference type="Pfam" id="PF07714">
    <property type="entry name" value="PK_Tyr_Ser-Thr"/>
    <property type="match status" value="1"/>
</dbReference>
<dbReference type="EMBL" id="JAUCMV010000002">
    <property type="protein sequence ID" value="KAK0419772.1"/>
    <property type="molecule type" value="Genomic_DNA"/>
</dbReference>
<feature type="binding site" evidence="15">
    <location>
        <position position="217"/>
    </location>
    <ligand>
        <name>ATP</name>
        <dbReference type="ChEBI" id="CHEBI:30616"/>
    </ligand>
</feature>
<dbReference type="Proteomes" id="UP001175271">
    <property type="component" value="Unassembled WGS sequence"/>
</dbReference>
<dbReference type="GO" id="GO:0005737">
    <property type="term" value="C:cytoplasm"/>
    <property type="evidence" value="ECO:0007669"/>
    <property type="project" value="UniProtKB-SubCell"/>
</dbReference>
<evidence type="ECO:0000256" key="15">
    <source>
        <dbReference type="PROSITE-ProRule" id="PRU10141"/>
    </source>
</evidence>
<dbReference type="Gene3D" id="3.30.200.20">
    <property type="entry name" value="Phosphorylase Kinase, domain 1"/>
    <property type="match status" value="1"/>
</dbReference>
<evidence type="ECO:0000256" key="9">
    <source>
        <dbReference type="ARBA" id="ARBA00022999"/>
    </source>
</evidence>
<evidence type="ECO:0000259" key="18">
    <source>
        <dbReference type="PROSITE" id="PS50001"/>
    </source>
</evidence>
<dbReference type="AlphaFoldDB" id="A0AA39IB31"/>